<dbReference type="PATRIC" id="fig|36849.3.peg.3719"/>
<dbReference type="PANTHER" id="PTHR43415:SF3">
    <property type="entry name" value="GNAT-FAMILY ACETYLTRANSFERASE"/>
    <property type="match status" value="1"/>
</dbReference>
<dbReference type="OrthoDB" id="948250at2"/>
<accession>A0A0N8NSR3</accession>
<name>A0A0N8NSR3_9CLOT</name>
<dbReference type="InterPro" id="IPR016181">
    <property type="entry name" value="Acyl_CoA_acyltransferase"/>
</dbReference>
<gene>
    <name evidence="2" type="primary">speG_3</name>
    <name evidence="2" type="ORF">OXPF_35120</name>
</gene>
<proteinExistence type="predicted"/>
<dbReference type="AlphaFoldDB" id="A0A0N8NSR3"/>
<keyword evidence="2" id="KW-0012">Acyltransferase</keyword>
<sequence length="171" mass="19685">MDRNFKINIRPVRIEDELFINEMRTMDGVRENILALFTERVTSTRSFLENLSQNEHSLVAEIDEGQNKKVVGMIGLHVNGSPRMRHSAGIGIMVHTNYQGKGIGKALFEKVIGLADNWLMLNRLELSVFTDNEKAINLYKKFGFEIEGCKKCAIIRNGKYEDEYIMARLRF</sequence>
<comment type="caution">
    <text evidence="2">The sequence shown here is derived from an EMBL/GenBank/DDBJ whole genome shotgun (WGS) entry which is preliminary data.</text>
</comment>
<protein>
    <submittedName>
        <fullName evidence="2">Spermidine N(1)-acetyltransferase</fullName>
        <ecNumber evidence="2">2.3.1.57</ecNumber>
    </submittedName>
</protein>
<dbReference type="STRING" id="36849.OXPF_35120"/>
<dbReference type="RefSeq" id="WP_054876502.1">
    <property type="nucleotide sequence ID" value="NZ_LKET01000051.1"/>
</dbReference>
<keyword evidence="2" id="KW-0808">Transferase</keyword>
<dbReference type="GO" id="GO:0004145">
    <property type="term" value="F:diamine N-acetyltransferase activity"/>
    <property type="evidence" value="ECO:0007669"/>
    <property type="project" value="UniProtKB-EC"/>
</dbReference>
<evidence type="ECO:0000313" key="3">
    <source>
        <dbReference type="Proteomes" id="UP000050326"/>
    </source>
</evidence>
<dbReference type="CDD" id="cd04301">
    <property type="entry name" value="NAT_SF"/>
    <property type="match status" value="1"/>
</dbReference>
<dbReference type="Gene3D" id="3.40.630.30">
    <property type="match status" value="1"/>
</dbReference>
<dbReference type="SUPFAM" id="SSF55729">
    <property type="entry name" value="Acyl-CoA N-acyltransferases (Nat)"/>
    <property type="match status" value="1"/>
</dbReference>
<keyword evidence="3" id="KW-1185">Reference proteome</keyword>
<reference evidence="2 3" key="1">
    <citation type="submission" date="2015-09" db="EMBL/GenBank/DDBJ databases">
        <title>Genome sequence of Oxobacter pfennigii DSM 3222.</title>
        <authorList>
            <person name="Poehlein A."/>
            <person name="Bengelsdorf F.R."/>
            <person name="Schiel-Bengelsdorf B."/>
            <person name="Duerre P."/>
            <person name="Daniel R."/>
        </authorList>
    </citation>
    <scope>NUCLEOTIDE SEQUENCE [LARGE SCALE GENOMIC DNA]</scope>
    <source>
        <strain evidence="2 3">DSM 3222</strain>
    </source>
</reference>
<dbReference type="EMBL" id="LKET01000051">
    <property type="protein sequence ID" value="KPU42752.1"/>
    <property type="molecule type" value="Genomic_DNA"/>
</dbReference>
<evidence type="ECO:0000259" key="1">
    <source>
        <dbReference type="PROSITE" id="PS51186"/>
    </source>
</evidence>
<feature type="domain" description="N-acetyltransferase" evidence="1">
    <location>
        <begin position="7"/>
        <end position="171"/>
    </location>
</feature>
<organism evidence="2 3">
    <name type="scientific">Oxobacter pfennigii</name>
    <dbReference type="NCBI Taxonomy" id="36849"/>
    <lineage>
        <taxon>Bacteria</taxon>
        <taxon>Bacillati</taxon>
        <taxon>Bacillota</taxon>
        <taxon>Clostridia</taxon>
        <taxon>Eubacteriales</taxon>
        <taxon>Clostridiaceae</taxon>
        <taxon>Oxobacter</taxon>
    </lineage>
</organism>
<dbReference type="Proteomes" id="UP000050326">
    <property type="component" value="Unassembled WGS sequence"/>
</dbReference>
<dbReference type="InterPro" id="IPR000182">
    <property type="entry name" value="GNAT_dom"/>
</dbReference>
<dbReference type="Pfam" id="PF00583">
    <property type="entry name" value="Acetyltransf_1"/>
    <property type="match status" value="1"/>
</dbReference>
<dbReference type="EC" id="2.3.1.57" evidence="2"/>
<dbReference type="PROSITE" id="PS51186">
    <property type="entry name" value="GNAT"/>
    <property type="match status" value="1"/>
</dbReference>
<evidence type="ECO:0000313" key="2">
    <source>
        <dbReference type="EMBL" id="KPU42752.1"/>
    </source>
</evidence>
<dbReference type="PANTHER" id="PTHR43415">
    <property type="entry name" value="SPERMIDINE N(1)-ACETYLTRANSFERASE"/>
    <property type="match status" value="1"/>
</dbReference>